<evidence type="ECO:0000313" key="8">
    <source>
        <dbReference type="Proteomes" id="UP000803884"/>
    </source>
</evidence>
<comment type="caution">
    <text evidence="7">The sequence shown here is derived from an EMBL/GenBank/DDBJ whole genome shotgun (WGS) entry which is preliminary data.</text>
</comment>
<dbReference type="AlphaFoldDB" id="A0AB34KCJ3"/>
<protein>
    <recommendedName>
        <fullName evidence="6">DNL-type domain-containing protein</fullName>
    </recommendedName>
</protein>
<dbReference type="GO" id="GO:0051087">
    <property type="term" value="F:protein-folding chaperone binding"/>
    <property type="evidence" value="ECO:0007669"/>
    <property type="project" value="TreeGrafter"/>
</dbReference>
<dbReference type="GO" id="GO:0005739">
    <property type="term" value="C:mitochondrion"/>
    <property type="evidence" value="ECO:0007669"/>
    <property type="project" value="TreeGrafter"/>
</dbReference>
<keyword evidence="2 4" id="KW-0863">Zinc-finger</keyword>
<keyword evidence="8" id="KW-1185">Reference proteome</keyword>
<evidence type="ECO:0000256" key="1">
    <source>
        <dbReference type="ARBA" id="ARBA00022723"/>
    </source>
</evidence>
<dbReference type="InterPro" id="IPR007853">
    <property type="entry name" value="Znf_DNL-typ"/>
</dbReference>
<feature type="compositionally biased region" description="Basic and acidic residues" evidence="5">
    <location>
        <begin position="77"/>
        <end position="86"/>
    </location>
</feature>
<organism evidence="7 8">
    <name type="scientific">Cladosporium halotolerans</name>
    <dbReference type="NCBI Taxonomy" id="1052096"/>
    <lineage>
        <taxon>Eukaryota</taxon>
        <taxon>Fungi</taxon>
        <taxon>Dikarya</taxon>
        <taxon>Ascomycota</taxon>
        <taxon>Pezizomycotina</taxon>
        <taxon>Dothideomycetes</taxon>
        <taxon>Dothideomycetidae</taxon>
        <taxon>Cladosporiales</taxon>
        <taxon>Cladosporiaceae</taxon>
        <taxon>Cladosporium</taxon>
    </lineage>
</organism>
<keyword evidence="3" id="KW-0862">Zinc</keyword>
<dbReference type="Proteomes" id="UP000803884">
    <property type="component" value="Unassembled WGS sequence"/>
</dbReference>
<evidence type="ECO:0000256" key="4">
    <source>
        <dbReference type="PROSITE-ProRule" id="PRU00834"/>
    </source>
</evidence>
<evidence type="ECO:0000259" key="6">
    <source>
        <dbReference type="PROSITE" id="PS51501"/>
    </source>
</evidence>
<reference evidence="7 8" key="1">
    <citation type="journal article" date="2020" name="Microbiol. Resour. Announc.">
        <title>Draft Genome Sequence of a Cladosporium Species Isolated from the Mesophotic Ascidian Didemnum maculosum.</title>
        <authorList>
            <person name="Gioti A."/>
            <person name="Siaperas R."/>
            <person name="Nikolaivits E."/>
            <person name="Le Goff G."/>
            <person name="Ouazzani J."/>
            <person name="Kotoulas G."/>
            <person name="Topakas E."/>
        </authorList>
    </citation>
    <scope>NUCLEOTIDE SEQUENCE [LARGE SCALE GENOMIC DNA]</scope>
    <source>
        <strain evidence="7 8">TM138-S3</strain>
    </source>
</reference>
<evidence type="ECO:0000313" key="7">
    <source>
        <dbReference type="EMBL" id="KAL1582759.1"/>
    </source>
</evidence>
<keyword evidence="1" id="KW-0479">Metal-binding</keyword>
<dbReference type="InterPro" id="IPR024158">
    <property type="entry name" value="Mt_import_TIM15"/>
</dbReference>
<dbReference type="GeneID" id="96009794"/>
<dbReference type="PANTHER" id="PTHR20922:SF13">
    <property type="entry name" value="DNL-TYPE ZINC FINGER PROTEIN"/>
    <property type="match status" value="1"/>
</dbReference>
<dbReference type="Pfam" id="PF05180">
    <property type="entry name" value="zf-DNL"/>
    <property type="match status" value="1"/>
</dbReference>
<dbReference type="GO" id="GO:0030150">
    <property type="term" value="P:protein import into mitochondrial matrix"/>
    <property type="evidence" value="ECO:0007669"/>
    <property type="project" value="TreeGrafter"/>
</dbReference>
<accession>A0AB34KCJ3</accession>
<dbReference type="GO" id="GO:0050821">
    <property type="term" value="P:protein stabilization"/>
    <property type="evidence" value="ECO:0007669"/>
    <property type="project" value="TreeGrafter"/>
</dbReference>
<sequence>MHSTRPHSVTMNSSTALRALSRASQQTLRPRLGLQRTFAAPPVLLRKPLQAPQASPVRLGIRFHSTDDTTSRPPKPLTDRDGLSPEAVQSDKDAIAARKAQQPSYELTFTCKKCLDRSSHRITKQAYHFGTVLVNCPGCKSRHLIADHMKIFSDTSVTIEDIMKEKGEFIQKGSLGADGDVEFYDASSIEDPQKPT</sequence>
<name>A0AB34KCJ3_9PEZI</name>
<proteinExistence type="predicted"/>
<dbReference type="GO" id="GO:0008270">
    <property type="term" value="F:zinc ion binding"/>
    <property type="evidence" value="ECO:0007669"/>
    <property type="project" value="UniProtKB-KW"/>
</dbReference>
<dbReference type="PANTHER" id="PTHR20922">
    <property type="entry name" value="DNL-TYPE ZINC FINGER PROTEIN"/>
    <property type="match status" value="1"/>
</dbReference>
<dbReference type="PROSITE" id="PS51501">
    <property type="entry name" value="ZF_DNL"/>
    <property type="match status" value="1"/>
</dbReference>
<evidence type="ECO:0000256" key="5">
    <source>
        <dbReference type="SAM" id="MobiDB-lite"/>
    </source>
</evidence>
<dbReference type="RefSeq" id="XP_069225866.1">
    <property type="nucleotide sequence ID" value="XM_069376956.1"/>
</dbReference>
<evidence type="ECO:0000256" key="2">
    <source>
        <dbReference type="ARBA" id="ARBA00022771"/>
    </source>
</evidence>
<dbReference type="GO" id="GO:0006457">
    <property type="term" value="P:protein folding"/>
    <property type="evidence" value="ECO:0007669"/>
    <property type="project" value="TreeGrafter"/>
</dbReference>
<gene>
    <name evidence="7" type="ORF">WHR41_08352</name>
</gene>
<feature type="region of interest" description="Disordered" evidence="5">
    <location>
        <begin position="47"/>
        <end position="86"/>
    </location>
</feature>
<feature type="domain" description="DNL-type" evidence="6">
    <location>
        <begin position="100"/>
        <end position="195"/>
    </location>
</feature>
<evidence type="ECO:0000256" key="3">
    <source>
        <dbReference type="ARBA" id="ARBA00022833"/>
    </source>
</evidence>
<dbReference type="EMBL" id="JAAQHG020000044">
    <property type="protein sequence ID" value="KAL1582759.1"/>
    <property type="molecule type" value="Genomic_DNA"/>
</dbReference>